<dbReference type="RefSeq" id="WP_130603442.1">
    <property type="nucleotide sequence ID" value="NZ_CP034759.1"/>
</dbReference>
<dbReference type="InterPro" id="IPR001466">
    <property type="entry name" value="Beta-lactam-related"/>
</dbReference>
<keyword evidence="4" id="KW-1185">Reference proteome</keyword>
<dbReference type="Proteomes" id="UP000290244">
    <property type="component" value="Chromosome"/>
</dbReference>
<evidence type="ECO:0000313" key="3">
    <source>
        <dbReference type="EMBL" id="QBG36874.1"/>
    </source>
</evidence>
<accession>A0A4P6P5Y3</accession>
<organism evidence="3 4">
    <name type="scientific">Litorilituus sediminis</name>
    <dbReference type="NCBI Taxonomy" id="718192"/>
    <lineage>
        <taxon>Bacteria</taxon>
        <taxon>Pseudomonadati</taxon>
        <taxon>Pseudomonadota</taxon>
        <taxon>Gammaproteobacteria</taxon>
        <taxon>Alteromonadales</taxon>
        <taxon>Colwelliaceae</taxon>
        <taxon>Litorilituus</taxon>
    </lineage>
</organism>
<evidence type="ECO:0000313" key="4">
    <source>
        <dbReference type="Proteomes" id="UP000290244"/>
    </source>
</evidence>
<gene>
    <name evidence="3" type="ORF">EMK97_14660</name>
</gene>
<dbReference type="SUPFAM" id="SSF56601">
    <property type="entry name" value="beta-lactamase/transpeptidase-like"/>
    <property type="match status" value="1"/>
</dbReference>
<keyword evidence="1" id="KW-0732">Signal</keyword>
<dbReference type="InterPro" id="IPR050491">
    <property type="entry name" value="AmpC-like"/>
</dbReference>
<feature type="chain" id="PRO_5020271928" evidence="1">
    <location>
        <begin position="21"/>
        <end position="453"/>
    </location>
</feature>
<dbReference type="AlphaFoldDB" id="A0A4P6P5Y3"/>
<feature type="signal peptide" evidence="1">
    <location>
        <begin position="1"/>
        <end position="20"/>
    </location>
</feature>
<reference evidence="3 4" key="1">
    <citation type="submission" date="2018-12" db="EMBL/GenBank/DDBJ databases">
        <title>Complete genome of Litorilituus sediminis.</title>
        <authorList>
            <person name="Liu A."/>
            <person name="Rong J."/>
        </authorList>
    </citation>
    <scope>NUCLEOTIDE SEQUENCE [LARGE SCALE GENOMIC DNA]</scope>
    <source>
        <strain evidence="3 4">JCM 17549</strain>
    </source>
</reference>
<proteinExistence type="predicted"/>
<dbReference type="PANTHER" id="PTHR46825:SF9">
    <property type="entry name" value="BETA-LACTAMASE-RELATED DOMAIN-CONTAINING PROTEIN"/>
    <property type="match status" value="1"/>
</dbReference>
<feature type="domain" description="Beta-lactamase-related" evidence="2">
    <location>
        <begin position="32"/>
        <end position="346"/>
    </location>
</feature>
<dbReference type="OrthoDB" id="9799367at2"/>
<evidence type="ECO:0000259" key="2">
    <source>
        <dbReference type="Pfam" id="PF00144"/>
    </source>
</evidence>
<keyword evidence="3" id="KW-0378">Hydrolase</keyword>
<dbReference type="GO" id="GO:0016787">
    <property type="term" value="F:hydrolase activity"/>
    <property type="evidence" value="ECO:0007669"/>
    <property type="project" value="UniProtKB-KW"/>
</dbReference>
<dbReference type="InterPro" id="IPR012338">
    <property type="entry name" value="Beta-lactam/transpept-like"/>
</dbReference>
<dbReference type="PANTHER" id="PTHR46825">
    <property type="entry name" value="D-ALANYL-D-ALANINE-CARBOXYPEPTIDASE/ENDOPEPTIDASE AMPH"/>
    <property type="match status" value="1"/>
</dbReference>
<evidence type="ECO:0000256" key="1">
    <source>
        <dbReference type="SAM" id="SignalP"/>
    </source>
</evidence>
<dbReference type="EMBL" id="CP034759">
    <property type="protein sequence ID" value="QBG36874.1"/>
    <property type="molecule type" value="Genomic_DNA"/>
</dbReference>
<protein>
    <submittedName>
        <fullName evidence="3">Class A beta-lactamase-related serine hydrolase</fullName>
    </submittedName>
</protein>
<dbReference type="KEGG" id="lsd:EMK97_14660"/>
<dbReference type="Pfam" id="PF00144">
    <property type="entry name" value="Beta-lactamase"/>
    <property type="match status" value="1"/>
</dbReference>
<sequence length="453" mass="49661">MIKTILFCSAILLTTTNVHAVPKAATKADYDNVLQSYVDKDGPGVAAIVSQHGKVLYKGARGMANIEHNIPLETDSIFRLGSITKQFTGAAIMMLHEQGKLSIKDDIHKYVPDFPTEGQVITIEHLLTHTSGLANYTEDEHVWNKLIPTATTLDEMLIEFAKHPMPLKTGEAMRYSNTGYVLLGKIIEVASKQSYADYIEQHIFAKLGMKNSMFGGTQLIANRASGYSLADGEIVNASPINMMWPHAAGSLLSTVDDLNIWYSALKSGKLISKAGYQQMITPFTLNDNTSSDYGYGLGFYKVNKYNAIGHGGGIHGFVTNAFYLPEKDLYVAVLSNTDAGSPGDIALLLAAKAVNIDVPEFKEIKLSKKSAKHLLGSYAVSNDSKRVIGYEDGKFFSQRDGGHKWLIKPMSNNSFFYDASLSYFTIDKNDKGEQVMNFYSGLATTPSVAIKTK</sequence>
<name>A0A4P6P5Y3_9GAMM</name>
<dbReference type="Gene3D" id="3.40.710.10">
    <property type="entry name" value="DD-peptidase/beta-lactamase superfamily"/>
    <property type="match status" value="1"/>
</dbReference>